<feature type="transmembrane region" description="Helical" evidence="2">
    <location>
        <begin position="206"/>
        <end position="225"/>
    </location>
</feature>
<feature type="region of interest" description="Disordered" evidence="1">
    <location>
        <begin position="524"/>
        <end position="576"/>
    </location>
</feature>
<dbReference type="Proteomes" id="UP000199475">
    <property type="component" value="Unassembled WGS sequence"/>
</dbReference>
<dbReference type="RefSeq" id="WP_093251479.1">
    <property type="nucleotide sequence ID" value="NZ_FNGP01000003.1"/>
</dbReference>
<dbReference type="AlphaFoldDB" id="A0A1G9L2B6"/>
<protein>
    <submittedName>
        <fullName evidence="4">Transglutaminase-like superfamily protein</fullName>
    </submittedName>
</protein>
<feature type="region of interest" description="Disordered" evidence="1">
    <location>
        <begin position="367"/>
        <end position="391"/>
    </location>
</feature>
<gene>
    <name evidence="4" type="ORF">SAMN04488242_1953</name>
</gene>
<feature type="transmembrane region" description="Helical" evidence="2">
    <location>
        <begin position="34"/>
        <end position="54"/>
    </location>
</feature>
<keyword evidence="2" id="KW-0812">Transmembrane</keyword>
<dbReference type="Pfam" id="PF11992">
    <property type="entry name" value="TgpA_N"/>
    <property type="match status" value="1"/>
</dbReference>
<dbReference type="PANTHER" id="PTHR42736">
    <property type="entry name" value="PROTEIN-GLUTAMINE GAMMA-GLUTAMYLTRANSFERASE"/>
    <property type="match status" value="1"/>
</dbReference>
<evidence type="ECO:0000259" key="3">
    <source>
        <dbReference type="SMART" id="SM00460"/>
    </source>
</evidence>
<dbReference type="Pfam" id="PF01841">
    <property type="entry name" value="Transglut_core"/>
    <property type="match status" value="1"/>
</dbReference>
<evidence type="ECO:0000256" key="1">
    <source>
        <dbReference type="SAM" id="MobiDB-lite"/>
    </source>
</evidence>
<feature type="domain" description="Transglutaminase-like" evidence="3">
    <location>
        <begin position="451"/>
        <end position="521"/>
    </location>
</feature>
<dbReference type="Gene3D" id="3.10.620.30">
    <property type="match status" value="1"/>
</dbReference>
<dbReference type="SUPFAM" id="SSF54001">
    <property type="entry name" value="Cysteine proteinases"/>
    <property type="match status" value="1"/>
</dbReference>
<keyword evidence="2" id="KW-1133">Transmembrane helix</keyword>
<accession>A0A1G9L2B6</accession>
<evidence type="ECO:0000313" key="5">
    <source>
        <dbReference type="Proteomes" id="UP000199475"/>
    </source>
</evidence>
<feature type="transmembrane region" description="Helical" evidence="2">
    <location>
        <begin position="164"/>
        <end position="185"/>
    </location>
</feature>
<dbReference type="InterPro" id="IPR021878">
    <property type="entry name" value="TgpA_N"/>
</dbReference>
<dbReference type="InterPro" id="IPR002931">
    <property type="entry name" value="Transglutaminase-like"/>
</dbReference>
<dbReference type="SMART" id="SM00460">
    <property type="entry name" value="TGc"/>
    <property type="match status" value="1"/>
</dbReference>
<name>A0A1G9L2B6_9ACTN</name>
<keyword evidence="2" id="KW-0472">Membrane</keyword>
<evidence type="ECO:0000256" key="2">
    <source>
        <dbReference type="SAM" id="Phobius"/>
    </source>
</evidence>
<feature type="compositionally biased region" description="Pro residues" evidence="1">
    <location>
        <begin position="537"/>
        <end position="549"/>
    </location>
</feature>
<feature type="transmembrane region" description="Helical" evidence="2">
    <location>
        <begin position="115"/>
        <end position="134"/>
    </location>
</feature>
<dbReference type="OrthoDB" id="9804023at2"/>
<evidence type="ECO:0000313" key="4">
    <source>
        <dbReference type="EMBL" id="SDL55946.1"/>
    </source>
</evidence>
<organism evidence="4 5">
    <name type="scientific">Tessaracoccus oleiagri</name>
    <dbReference type="NCBI Taxonomy" id="686624"/>
    <lineage>
        <taxon>Bacteria</taxon>
        <taxon>Bacillati</taxon>
        <taxon>Actinomycetota</taxon>
        <taxon>Actinomycetes</taxon>
        <taxon>Propionibacteriales</taxon>
        <taxon>Propionibacteriaceae</taxon>
        <taxon>Tessaracoccus</taxon>
    </lineage>
</organism>
<sequence>MNPTANPVVSPVIALATWLSLLPLGALLEGRAHLVEAALLVTVVGIIGALGALLGLGRGGTYALQVVGGVAMLVWRGLMLGPGDTGFLGTFRALVQEGSATIAASAPPLDATNGVVFLILALTALVQLVLELLVNVLEQPAWSFAPLALGYVVAGIAASEELTVPTFAVVAGSYVLLLLVATGIGEGHRAARASRSGAFHLTRAGLALLLTVGGVAGAAAVQPLLPMGSKQPWQDTQSGPIQLGDPTVALNENLRRPEDVPMFSYTTSTGAPSYFRTVAMPDLTNDGVRLIPMTLRNFGLSGAYSAPGVPLEVEVQMRAVPSEYLPVPFAVDDFSADGVWSYDPETLAVVATGADRQQQTVNLRYTASSTVPSPSPEELDAAEAGQGVDPITTVVPDVDPRVAELTRQVVEGAGTAGQKAQRIQSFLRGDDFEYSLDAPQTATLDVVSSFLLEDRYGYCIHFAAGMMTMARIEGIPSRMAIGFNSGTQQEDGSFLVTSHNMHAWPELYFEGLGWVAFEPTPAVASPPSYTDADPTGPSAPEPSPSPSPSPTNQSESPEDDPQVPVPPTTRPVPGAGDDAAWVLPTVLGLLGLALVAAAPLAIRTAQARWRLRPGQGPAELAAGAWREVRATFVDTDRDWPDGSPGPASRAVAGSVPEPELLRGIALAVERATFSREPVDPTALPDQVQRLRRALYADAPWWARWWPRSLWGR</sequence>
<keyword evidence="5" id="KW-1185">Reference proteome</keyword>
<dbReference type="STRING" id="686624.SAMN04488242_1953"/>
<dbReference type="InterPro" id="IPR052901">
    <property type="entry name" value="Bact_TGase-like"/>
</dbReference>
<reference evidence="4 5" key="1">
    <citation type="submission" date="2016-10" db="EMBL/GenBank/DDBJ databases">
        <authorList>
            <person name="de Groot N.N."/>
        </authorList>
    </citation>
    <scope>NUCLEOTIDE SEQUENCE [LARGE SCALE GENOMIC DNA]</scope>
    <source>
        <strain evidence="4 5">CGMCC 1.9159</strain>
    </source>
</reference>
<feature type="transmembrane region" description="Helical" evidence="2">
    <location>
        <begin position="61"/>
        <end position="78"/>
    </location>
</feature>
<proteinExistence type="predicted"/>
<dbReference type="InterPro" id="IPR038765">
    <property type="entry name" value="Papain-like_cys_pep_sf"/>
</dbReference>
<feature type="transmembrane region" description="Helical" evidence="2">
    <location>
        <begin position="579"/>
        <end position="602"/>
    </location>
</feature>
<feature type="transmembrane region" description="Helical" evidence="2">
    <location>
        <begin position="7"/>
        <end position="28"/>
    </location>
</feature>
<dbReference type="EMBL" id="FNGP01000003">
    <property type="protein sequence ID" value="SDL55946.1"/>
    <property type="molecule type" value="Genomic_DNA"/>
</dbReference>
<feature type="transmembrane region" description="Helical" evidence="2">
    <location>
        <begin position="141"/>
        <end position="158"/>
    </location>
</feature>
<dbReference type="PANTHER" id="PTHR42736:SF1">
    <property type="entry name" value="PROTEIN-GLUTAMINE GAMMA-GLUTAMYLTRANSFERASE"/>
    <property type="match status" value="1"/>
</dbReference>